<dbReference type="Pfam" id="PF13638">
    <property type="entry name" value="PIN_4"/>
    <property type="match status" value="1"/>
</dbReference>
<keyword evidence="3" id="KW-0378">Hydrolase</keyword>
<gene>
    <name evidence="6" type="ORF">E1809_11430</name>
</gene>
<keyword evidence="4" id="KW-0460">Magnesium</keyword>
<comment type="caution">
    <text evidence="6">The sequence shown here is derived from an EMBL/GenBank/DDBJ whole genome shotgun (WGS) entry which is preliminary data.</text>
</comment>
<dbReference type="GO" id="GO:0016787">
    <property type="term" value="F:hydrolase activity"/>
    <property type="evidence" value="ECO:0007669"/>
    <property type="project" value="UniProtKB-KW"/>
</dbReference>
<accession>A0A4R5KJE7</accession>
<sequence length="296" mass="33277">MIRLVPGANPKNALQVISDAANMLTNVSSGISATDRYNRYLAWASQQGNLLAHQLHPDEVDRLITTRRYWSLLSLDTTTVLPETLAELVDGEVKQRSVALEDAKTRITNEMRRWDDGEAVAVVLDTNVWLKHFNDPIKDADWLESLDERPSVPLVVTVPMKVVDELDRHKRNRANAPSGGKPIRRRAGLALKYLEANAWLPGERKMLQEGSISSQPPTPTIHLVVLEQPLDRPPLPDADLEIIDRARSIMPYANRVRIVTTDYGMVYRSRQAGLEALRIKDYEEEKDDQSAEGTGS</sequence>
<keyword evidence="2" id="KW-0479">Metal-binding</keyword>
<feature type="domain" description="PIN" evidence="5">
    <location>
        <begin position="122"/>
        <end position="278"/>
    </location>
</feature>
<dbReference type="InterPro" id="IPR029060">
    <property type="entry name" value="PIN-like_dom_sf"/>
</dbReference>
<dbReference type="GO" id="GO:0046872">
    <property type="term" value="F:metal ion binding"/>
    <property type="evidence" value="ECO:0007669"/>
    <property type="project" value="UniProtKB-KW"/>
</dbReference>
<evidence type="ECO:0000313" key="6">
    <source>
        <dbReference type="EMBL" id="TDF95631.1"/>
    </source>
</evidence>
<keyword evidence="1" id="KW-0540">Nuclease</keyword>
<keyword evidence="7" id="KW-1185">Reference proteome</keyword>
<dbReference type="EMBL" id="SMRU01000012">
    <property type="protein sequence ID" value="TDF95631.1"/>
    <property type="molecule type" value="Genomic_DNA"/>
</dbReference>
<evidence type="ECO:0000256" key="1">
    <source>
        <dbReference type="ARBA" id="ARBA00022722"/>
    </source>
</evidence>
<evidence type="ECO:0000259" key="5">
    <source>
        <dbReference type="Pfam" id="PF13638"/>
    </source>
</evidence>
<organism evidence="6 7">
    <name type="scientific">Arthrobacter terricola</name>
    <dbReference type="NCBI Taxonomy" id="2547396"/>
    <lineage>
        <taxon>Bacteria</taxon>
        <taxon>Bacillati</taxon>
        <taxon>Actinomycetota</taxon>
        <taxon>Actinomycetes</taxon>
        <taxon>Micrococcales</taxon>
        <taxon>Micrococcaceae</taxon>
        <taxon>Arthrobacter</taxon>
    </lineage>
</organism>
<evidence type="ECO:0000256" key="4">
    <source>
        <dbReference type="ARBA" id="ARBA00022842"/>
    </source>
</evidence>
<protein>
    <recommendedName>
        <fullName evidence="5">PIN domain-containing protein</fullName>
    </recommendedName>
</protein>
<dbReference type="AlphaFoldDB" id="A0A4R5KJE7"/>
<evidence type="ECO:0000256" key="2">
    <source>
        <dbReference type="ARBA" id="ARBA00022723"/>
    </source>
</evidence>
<evidence type="ECO:0000313" key="7">
    <source>
        <dbReference type="Proteomes" id="UP000295511"/>
    </source>
</evidence>
<dbReference type="Gene3D" id="3.40.50.1010">
    <property type="entry name" value="5'-nuclease"/>
    <property type="match status" value="1"/>
</dbReference>
<evidence type="ECO:0000256" key="3">
    <source>
        <dbReference type="ARBA" id="ARBA00022801"/>
    </source>
</evidence>
<reference evidence="6 7" key="1">
    <citation type="submission" date="2019-03" db="EMBL/GenBank/DDBJ databases">
        <title>Whole genome sequence of Arthrobacter sp JH1-1.</title>
        <authorList>
            <person name="Trinh H.N."/>
        </authorList>
    </citation>
    <scope>NUCLEOTIDE SEQUENCE [LARGE SCALE GENOMIC DNA]</scope>
    <source>
        <strain evidence="6 7">JH1-1</strain>
    </source>
</reference>
<dbReference type="RefSeq" id="WP_133204362.1">
    <property type="nucleotide sequence ID" value="NZ_SMRU01000012.1"/>
</dbReference>
<dbReference type="SUPFAM" id="SSF88723">
    <property type="entry name" value="PIN domain-like"/>
    <property type="match status" value="1"/>
</dbReference>
<dbReference type="Proteomes" id="UP000295511">
    <property type="component" value="Unassembled WGS sequence"/>
</dbReference>
<dbReference type="OrthoDB" id="5145858at2"/>
<dbReference type="InterPro" id="IPR002716">
    <property type="entry name" value="PIN_dom"/>
</dbReference>
<name>A0A4R5KJE7_9MICC</name>
<dbReference type="GO" id="GO:0004518">
    <property type="term" value="F:nuclease activity"/>
    <property type="evidence" value="ECO:0007669"/>
    <property type="project" value="UniProtKB-KW"/>
</dbReference>
<proteinExistence type="predicted"/>